<proteinExistence type="predicted"/>
<evidence type="ECO:0000256" key="1">
    <source>
        <dbReference type="ARBA" id="ARBA00022679"/>
    </source>
</evidence>
<dbReference type="PROSITE" id="PS01295">
    <property type="entry name" value="ISPD"/>
    <property type="match status" value="1"/>
</dbReference>
<dbReference type="Pfam" id="PF01128">
    <property type="entry name" value="IspD"/>
    <property type="match status" value="1"/>
</dbReference>
<evidence type="ECO:0000256" key="2">
    <source>
        <dbReference type="ARBA" id="ARBA00022695"/>
    </source>
</evidence>
<dbReference type="GO" id="GO:0050518">
    <property type="term" value="F:2-C-methyl-D-erythritol 4-phosphate cytidylyltransferase activity"/>
    <property type="evidence" value="ECO:0007669"/>
    <property type="project" value="TreeGrafter"/>
</dbReference>
<dbReference type="Gene3D" id="3.90.550.10">
    <property type="entry name" value="Spore Coat Polysaccharide Biosynthesis Protein SpsA, Chain A"/>
    <property type="match status" value="1"/>
</dbReference>
<dbReference type="CDD" id="cd02516">
    <property type="entry name" value="CDP-ME_synthetase"/>
    <property type="match status" value="1"/>
</dbReference>
<comment type="caution">
    <text evidence="3">The sequence shown here is derived from an EMBL/GenBank/DDBJ whole genome shotgun (WGS) entry which is preliminary data.</text>
</comment>
<accession>A0AAJ1MK85</accession>
<dbReference type="InterPro" id="IPR018294">
    <property type="entry name" value="ISPD_synthase_CS"/>
</dbReference>
<dbReference type="SUPFAM" id="SSF53448">
    <property type="entry name" value="Nucleotide-diphospho-sugar transferases"/>
    <property type="match status" value="1"/>
</dbReference>
<gene>
    <name evidence="3" type="ORF">PQJ61_16340</name>
</gene>
<dbReference type="PANTHER" id="PTHR32125:SF4">
    <property type="entry name" value="2-C-METHYL-D-ERYTHRITOL 4-PHOSPHATE CYTIDYLYLTRANSFERASE, CHLOROPLASTIC"/>
    <property type="match status" value="1"/>
</dbReference>
<sequence length="237" mass="25622">MRKSSAGNRPLAFLITAAGSGSRMGGGIKKEYRSINGKPVLGLVLETFLKTGLFDYGLITCKSGSIPEAKSMLADVLDKDTGLSIPLLFCEGGRERQESVRLGLEHLNSCCPNLEKSGCVLIHDGARPWITTELVEQVAETTLLRAACAPVIPSVNAMKEVNENGIITGHLPRKETMGVQTPQGFAFNEILAAHRRAAADGRHYIDDTEIFSRYEGDVFTVPGSVENKKITYAGDIK</sequence>
<dbReference type="AlphaFoldDB" id="A0AAJ1MK85"/>
<reference evidence="3 4" key="1">
    <citation type="submission" date="2022-12" db="EMBL/GenBank/DDBJ databases">
        <title>Metagenome assembled genome from gulf of manar.</title>
        <authorList>
            <person name="Kohli P."/>
            <person name="Pk S."/>
            <person name="Venkata Ramana C."/>
            <person name="Sasikala C."/>
        </authorList>
    </citation>
    <scope>NUCLEOTIDE SEQUENCE [LARGE SCALE GENOMIC DNA]</scope>
    <source>
        <strain evidence="3">JB008</strain>
    </source>
</reference>
<dbReference type="PANTHER" id="PTHR32125">
    <property type="entry name" value="2-C-METHYL-D-ERYTHRITOL 4-PHOSPHATE CYTIDYLYLTRANSFERASE, CHLOROPLASTIC"/>
    <property type="match status" value="1"/>
</dbReference>
<name>A0AAJ1MK85_9SPIO</name>
<dbReference type="Proteomes" id="UP001221217">
    <property type="component" value="Unassembled WGS sequence"/>
</dbReference>
<dbReference type="InterPro" id="IPR034683">
    <property type="entry name" value="IspD/TarI"/>
</dbReference>
<evidence type="ECO:0000313" key="3">
    <source>
        <dbReference type="EMBL" id="MDC7228333.1"/>
    </source>
</evidence>
<dbReference type="EMBL" id="JAQQAL010000044">
    <property type="protein sequence ID" value="MDC7228333.1"/>
    <property type="molecule type" value="Genomic_DNA"/>
</dbReference>
<dbReference type="InterPro" id="IPR050088">
    <property type="entry name" value="IspD/TarI_cytidylyltransf_bact"/>
</dbReference>
<keyword evidence="1" id="KW-0808">Transferase</keyword>
<keyword evidence="2 3" id="KW-0548">Nucleotidyltransferase</keyword>
<evidence type="ECO:0000313" key="4">
    <source>
        <dbReference type="Proteomes" id="UP001221217"/>
    </source>
</evidence>
<dbReference type="InterPro" id="IPR029044">
    <property type="entry name" value="Nucleotide-diphossugar_trans"/>
</dbReference>
<protein>
    <submittedName>
        <fullName evidence="3">IspD/TarI family cytidylyltransferase</fullName>
    </submittedName>
</protein>
<dbReference type="GO" id="GO:0008299">
    <property type="term" value="P:isoprenoid biosynthetic process"/>
    <property type="evidence" value="ECO:0007669"/>
    <property type="project" value="InterPro"/>
</dbReference>
<organism evidence="3 4">
    <name type="scientific">Candidatus Thalassospirochaeta sargassi</name>
    <dbReference type="NCBI Taxonomy" id="3119039"/>
    <lineage>
        <taxon>Bacteria</taxon>
        <taxon>Pseudomonadati</taxon>
        <taxon>Spirochaetota</taxon>
        <taxon>Spirochaetia</taxon>
        <taxon>Spirochaetales</taxon>
        <taxon>Spirochaetaceae</taxon>
        <taxon>Candidatus Thalassospirochaeta</taxon>
    </lineage>
</organism>